<evidence type="ECO:0000313" key="2">
    <source>
        <dbReference type="Proteomes" id="UP000464178"/>
    </source>
</evidence>
<name>A0A6P2CYX1_9BACT</name>
<sequence>MGMPTDRATFPTCHLGEVLWRRMRENRYRRSAAEMCSGSRRMGGRIGTLSAERVEQILAGLRFLQATYFGGS</sequence>
<organism evidence="1 2">
    <name type="scientific">Gemmata massiliana</name>
    <dbReference type="NCBI Taxonomy" id="1210884"/>
    <lineage>
        <taxon>Bacteria</taxon>
        <taxon>Pseudomonadati</taxon>
        <taxon>Planctomycetota</taxon>
        <taxon>Planctomycetia</taxon>
        <taxon>Gemmatales</taxon>
        <taxon>Gemmataceae</taxon>
        <taxon>Gemmata</taxon>
    </lineage>
</organism>
<accession>A0A6P2CYX1</accession>
<dbReference type="Proteomes" id="UP000464178">
    <property type="component" value="Chromosome"/>
</dbReference>
<proteinExistence type="predicted"/>
<keyword evidence="2" id="KW-1185">Reference proteome</keyword>
<gene>
    <name evidence="1" type="ORF">SOIL9_35430</name>
</gene>
<protein>
    <submittedName>
        <fullName evidence="1">Uncharacterized protein</fullName>
    </submittedName>
</protein>
<evidence type="ECO:0000313" key="1">
    <source>
        <dbReference type="EMBL" id="VTR94171.1"/>
    </source>
</evidence>
<dbReference type="EMBL" id="LR593886">
    <property type="protein sequence ID" value="VTR94171.1"/>
    <property type="molecule type" value="Genomic_DNA"/>
</dbReference>
<reference evidence="1 2" key="1">
    <citation type="submission" date="2019-05" db="EMBL/GenBank/DDBJ databases">
        <authorList>
            <consortium name="Science for Life Laboratories"/>
        </authorList>
    </citation>
    <scope>NUCLEOTIDE SEQUENCE [LARGE SCALE GENOMIC DNA]</scope>
    <source>
        <strain evidence="1">Soil9</strain>
    </source>
</reference>
<dbReference type="AlphaFoldDB" id="A0A6P2CYX1"/>
<dbReference type="KEGG" id="gms:SOIL9_35430"/>